<dbReference type="Proteomes" id="UP000241462">
    <property type="component" value="Unassembled WGS sequence"/>
</dbReference>
<gene>
    <name evidence="1" type="ORF">BD289DRAFT_250245</name>
</gene>
<name>A0A2T3A8N8_9PEZI</name>
<sequence length="78" mass="9107">MRLHGISTFAKRLADTLHLLLLHHRVQYFVILSAWALHSAWSRRCLLYTNQHLHDMMRIMARPLIISLAGSEKDTEPC</sequence>
<protein>
    <submittedName>
        <fullName evidence="1">Uncharacterized protein</fullName>
    </submittedName>
</protein>
<proteinExistence type="predicted"/>
<dbReference type="InParanoid" id="A0A2T3A8N8"/>
<keyword evidence="2" id="KW-1185">Reference proteome</keyword>
<dbReference type="AlphaFoldDB" id="A0A2T3A8N8"/>
<evidence type="ECO:0000313" key="2">
    <source>
        <dbReference type="Proteomes" id="UP000241462"/>
    </source>
</evidence>
<evidence type="ECO:0000313" key="1">
    <source>
        <dbReference type="EMBL" id="PSR85810.1"/>
    </source>
</evidence>
<accession>A0A2T3A8N8</accession>
<dbReference type="EMBL" id="KZ678437">
    <property type="protein sequence ID" value="PSR85810.1"/>
    <property type="molecule type" value="Genomic_DNA"/>
</dbReference>
<organism evidence="1 2">
    <name type="scientific">Coniella lustricola</name>
    <dbReference type="NCBI Taxonomy" id="2025994"/>
    <lineage>
        <taxon>Eukaryota</taxon>
        <taxon>Fungi</taxon>
        <taxon>Dikarya</taxon>
        <taxon>Ascomycota</taxon>
        <taxon>Pezizomycotina</taxon>
        <taxon>Sordariomycetes</taxon>
        <taxon>Sordariomycetidae</taxon>
        <taxon>Diaporthales</taxon>
        <taxon>Schizoparmaceae</taxon>
        <taxon>Coniella</taxon>
    </lineage>
</organism>
<reference evidence="1 2" key="1">
    <citation type="journal article" date="2018" name="Mycol. Prog.">
        <title>Coniella lustricola, a new species from submerged detritus.</title>
        <authorList>
            <person name="Raudabaugh D.B."/>
            <person name="Iturriaga T."/>
            <person name="Carver A."/>
            <person name="Mondo S."/>
            <person name="Pangilinan J."/>
            <person name="Lipzen A."/>
            <person name="He G."/>
            <person name="Amirebrahimi M."/>
            <person name="Grigoriev I.V."/>
            <person name="Miller A.N."/>
        </authorList>
    </citation>
    <scope>NUCLEOTIDE SEQUENCE [LARGE SCALE GENOMIC DNA]</scope>
    <source>
        <strain evidence="1 2">B22-T-1</strain>
    </source>
</reference>